<name>A0ACB7UU73_DIOAL</name>
<organism evidence="1 2">
    <name type="scientific">Dioscorea alata</name>
    <name type="common">Purple yam</name>
    <dbReference type="NCBI Taxonomy" id="55571"/>
    <lineage>
        <taxon>Eukaryota</taxon>
        <taxon>Viridiplantae</taxon>
        <taxon>Streptophyta</taxon>
        <taxon>Embryophyta</taxon>
        <taxon>Tracheophyta</taxon>
        <taxon>Spermatophyta</taxon>
        <taxon>Magnoliopsida</taxon>
        <taxon>Liliopsida</taxon>
        <taxon>Dioscoreales</taxon>
        <taxon>Dioscoreaceae</taxon>
        <taxon>Dioscorea</taxon>
    </lineage>
</organism>
<dbReference type="Proteomes" id="UP000827976">
    <property type="component" value="Chromosome 14"/>
</dbReference>
<gene>
    <name evidence="1" type="ORF">IHE45_14G107800</name>
</gene>
<proteinExistence type="predicted"/>
<comment type="caution">
    <text evidence="1">The sequence shown here is derived from an EMBL/GenBank/DDBJ whole genome shotgun (WGS) entry which is preliminary data.</text>
</comment>
<dbReference type="EMBL" id="CM037024">
    <property type="protein sequence ID" value="KAH7664233.1"/>
    <property type="molecule type" value="Genomic_DNA"/>
</dbReference>
<accession>A0ACB7UU73</accession>
<evidence type="ECO:0000313" key="2">
    <source>
        <dbReference type="Proteomes" id="UP000827976"/>
    </source>
</evidence>
<reference evidence="2" key="1">
    <citation type="journal article" date="2022" name="Nat. Commun.">
        <title>Chromosome evolution and the genetic basis of agronomically important traits in greater yam.</title>
        <authorList>
            <person name="Bredeson J.V."/>
            <person name="Lyons J.B."/>
            <person name="Oniyinde I.O."/>
            <person name="Okereke N.R."/>
            <person name="Kolade O."/>
            <person name="Nnabue I."/>
            <person name="Nwadili C.O."/>
            <person name="Hribova E."/>
            <person name="Parker M."/>
            <person name="Nwogha J."/>
            <person name="Shu S."/>
            <person name="Carlson J."/>
            <person name="Kariba R."/>
            <person name="Muthemba S."/>
            <person name="Knop K."/>
            <person name="Barton G.J."/>
            <person name="Sherwood A.V."/>
            <person name="Lopez-Montes A."/>
            <person name="Asiedu R."/>
            <person name="Jamnadass R."/>
            <person name="Muchugi A."/>
            <person name="Goodstein D."/>
            <person name="Egesi C.N."/>
            <person name="Featherston J."/>
            <person name="Asfaw A."/>
            <person name="Simpson G.G."/>
            <person name="Dolezel J."/>
            <person name="Hendre P.S."/>
            <person name="Van Deynze A."/>
            <person name="Kumar P.L."/>
            <person name="Obidiegwu J.E."/>
            <person name="Bhattacharjee R."/>
            <person name="Rokhsar D.S."/>
        </authorList>
    </citation>
    <scope>NUCLEOTIDE SEQUENCE [LARGE SCALE GENOMIC DNA]</scope>
    <source>
        <strain evidence="2">cv. TDa95/00328</strain>
    </source>
</reference>
<keyword evidence="2" id="KW-1185">Reference proteome</keyword>
<evidence type="ECO:0000313" key="1">
    <source>
        <dbReference type="EMBL" id="KAH7664233.1"/>
    </source>
</evidence>
<sequence length="1010" mass="110974">MDPRRLIGHPIGGDPPPPPPPPPPLPTQQQGPYWYPPSSSSVAPVWERPPLPPATHHLPPPQLWVPPEAHHDPHLLHRQPPMAAHPPLPPHPSVSYHSQSPFQHPYPLSMPPPPPYPSHRPPPPHPHASVYPPPNQAWGNTPWSQQQPWEHQERNNLYPNEEDWAARARAWAAAKSVPDNHHSQSQFTPVGRVEESIYAFHDQYQQAVAPPPTVIQQPSLANSNHRIPHDAGYEVKATNTDHMVSPQRSFSTPSVYEQEVSYSYSSAPGHREALDQNGSSQMPDLPVQEGLHPHSMSSAGNLSVKHPHFDHGGQQTKFSTDTSLKHLDFETRFTSDHDSQLRSGYGQINPANPAGVMDRDVHTTLIQTWNSVPPEATSLQVPLVPSETQFDPSFTFPSPLPVQSVPVFEGIPGSSFRPSTPPITLPFDFVNGTFHHGAATSGDATGSLSLPERPKKAAVPNWLREEIIKNKSVIASTAPTNLNGSFQASEPEDGDKSFGGGEPDNKSIDSNRSTDDDEDGEDDVEAAKSAAINQEIKRVLTEVLLKVTDELFNEIATKVLNEDDLTVEVDEGTAVENQKASPQSVVLVSPSTAKVLVPVKQNGNKVEHGDNSSADSPGGNILGLANYDSDNDDENGNSGMLSTDLLTKDVSLENENGPTDILCPTADHHYAASGEKTEKLNGPNINEEKAPPFAGTSNYHEKLPKEGSKIHEEPISVDRGTPDDFPSGKRHGLLPDENTMCSSSSGNADIANLGEFHGKGSKNTSSTKSHPDKRVDARSSVKETRSASDKTNDENPEPLRIGTEDRAGLKPKLEKRDRLKEKDIEKDQERNVKQRSHKREHDSKGSSKNDNMKDGRSQKDRRGKDKEDDGRKREQTIDQREDRSSHITKDSRRHKSRSSSSPSNRGKNKKNNYSHEHGYISSDEPSDNSNEESCNHTSVAHLQHPQDLEADKLRVLHIASILIAGNPPILLWRGGGGRGPAHRIIKDLPINAEHSFPLSTYASLVFLLLL</sequence>
<protein>
    <submittedName>
        <fullName evidence="1">Uncharacterized protein</fullName>
    </submittedName>
</protein>